<evidence type="ECO:0000313" key="13">
    <source>
        <dbReference type="Ensembl" id="ENSLLEP00000032530.1"/>
    </source>
</evidence>
<evidence type="ECO:0000259" key="11">
    <source>
        <dbReference type="PROSITE" id="PS50157"/>
    </source>
</evidence>
<sequence length="526" mass="59826">MNKYKAMDPLTQKILDLTLEIIFLLTGEDHMVVKIHEMVTDHHSHHRISEGGYCRSQSFNMEHPPHTGIHEQNHEKILELTNKITQLLTGEVPIRCEDVTVYLSMEEWEYLEGHRDLYKDVTMENHRLIVTHDKAASGECHTPVSFSDYEFKNITNNMEQYLNKETDRETNSATNTEQETCEKINVPEKDLNPVAEHTEYPSTDIKKESPTYEEDNMTDAETSKLAECTQTEWSPDTFGEELKGYSSLMKINPRESLNESQKPDQSIYYTDTVTLNSVQKGNPTLSSQMSKFSYSDTDLLIHGTNCKEEQPFSSSACGDNSAHEFAFKHQHIYTDGQPFSCPECGEKVTDLIALKKHQTIHTGKTQFKHPESEESFTARSHLAAHTMIQTGEKPFKCAECGKCFSRASQLAAHTMIHTGEKPFKCTECGKCFTYASNLSEHKRIHTGEKPFKCPECGKCFTQAPHLTKHKRIHTGEKPFKCSECGKCFTQASHLKKHKKIHTVDKPFTCSECGKCSTQASSHGKHK</sequence>
<dbReference type="InterPro" id="IPR036051">
    <property type="entry name" value="KRAB_dom_sf"/>
</dbReference>
<dbReference type="PROSITE" id="PS50805">
    <property type="entry name" value="KRAB"/>
    <property type="match status" value="1"/>
</dbReference>
<evidence type="ECO:0000256" key="3">
    <source>
        <dbReference type="ARBA" id="ARBA00022723"/>
    </source>
</evidence>
<dbReference type="InterPro" id="IPR036236">
    <property type="entry name" value="Znf_C2H2_sf"/>
</dbReference>
<dbReference type="FunFam" id="3.30.160.60:FF:000624">
    <property type="entry name" value="zinc finger protein 697"/>
    <property type="match status" value="1"/>
</dbReference>
<dbReference type="Gene3D" id="3.30.160.60">
    <property type="entry name" value="Classic Zinc Finger"/>
    <property type="match status" value="6"/>
</dbReference>
<dbReference type="GO" id="GO:0005634">
    <property type="term" value="C:nucleus"/>
    <property type="evidence" value="ECO:0007669"/>
    <property type="project" value="UniProtKB-SubCell"/>
</dbReference>
<keyword evidence="4" id="KW-0677">Repeat</keyword>
<organism evidence="13 14">
    <name type="scientific">Leptobrachium leishanense</name>
    <name type="common">Leishan spiny toad</name>
    <dbReference type="NCBI Taxonomy" id="445787"/>
    <lineage>
        <taxon>Eukaryota</taxon>
        <taxon>Metazoa</taxon>
        <taxon>Chordata</taxon>
        <taxon>Craniata</taxon>
        <taxon>Vertebrata</taxon>
        <taxon>Euteleostomi</taxon>
        <taxon>Amphibia</taxon>
        <taxon>Batrachia</taxon>
        <taxon>Anura</taxon>
        <taxon>Pelobatoidea</taxon>
        <taxon>Megophryidae</taxon>
        <taxon>Leptobrachium</taxon>
    </lineage>
</organism>
<dbReference type="GeneTree" id="ENSGT01150000286941"/>
<dbReference type="InterPro" id="IPR013087">
    <property type="entry name" value="Znf_C2H2_type"/>
</dbReference>
<keyword evidence="7" id="KW-0238">DNA-binding</keyword>
<dbReference type="PROSITE" id="PS50157">
    <property type="entry name" value="ZINC_FINGER_C2H2_2"/>
    <property type="match status" value="5"/>
</dbReference>
<dbReference type="Pfam" id="PF13465">
    <property type="entry name" value="zf-H2C2_2"/>
    <property type="match status" value="1"/>
</dbReference>
<keyword evidence="6" id="KW-0862">Zinc</keyword>
<accession>A0A8C5Q6M7</accession>
<dbReference type="GO" id="GO:0006357">
    <property type="term" value="P:regulation of transcription by RNA polymerase II"/>
    <property type="evidence" value="ECO:0007669"/>
    <property type="project" value="TreeGrafter"/>
</dbReference>
<dbReference type="InterPro" id="IPR001909">
    <property type="entry name" value="KRAB"/>
</dbReference>
<feature type="domain" description="C2H2-type" evidence="11">
    <location>
        <begin position="423"/>
        <end position="450"/>
    </location>
</feature>
<evidence type="ECO:0000256" key="2">
    <source>
        <dbReference type="ARBA" id="ARBA00006991"/>
    </source>
</evidence>
<comment type="similarity">
    <text evidence="2">Belongs to the krueppel C2H2-type zinc-finger protein family.</text>
</comment>
<evidence type="ECO:0000259" key="12">
    <source>
        <dbReference type="PROSITE" id="PS50805"/>
    </source>
</evidence>
<evidence type="ECO:0000256" key="1">
    <source>
        <dbReference type="ARBA" id="ARBA00004123"/>
    </source>
</evidence>
<feature type="domain" description="C2H2-type" evidence="11">
    <location>
        <begin position="395"/>
        <end position="422"/>
    </location>
</feature>
<evidence type="ECO:0000256" key="7">
    <source>
        <dbReference type="ARBA" id="ARBA00023125"/>
    </source>
</evidence>
<evidence type="ECO:0000256" key="4">
    <source>
        <dbReference type="ARBA" id="ARBA00022737"/>
    </source>
</evidence>
<feature type="domain" description="C2H2-type" evidence="11">
    <location>
        <begin position="451"/>
        <end position="478"/>
    </location>
</feature>
<evidence type="ECO:0000256" key="8">
    <source>
        <dbReference type="ARBA" id="ARBA00023242"/>
    </source>
</evidence>
<evidence type="ECO:0000256" key="5">
    <source>
        <dbReference type="ARBA" id="ARBA00022771"/>
    </source>
</evidence>
<dbReference type="AlphaFoldDB" id="A0A8C5Q6M7"/>
<dbReference type="PANTHER" id="PTHR24390">
    <property type="entry name" value="ZINC FINGER PROTEIN"/>
    <property type="match status" value="1"/>
</dbReference>
<evidence type="ECO:0000256" key="9">
    <source>
        <dbReference type="PROSITE-ProRule" id="PRU00042"/>
    </source>
</evidence>
<dbReference type="SMART" id="SM00355">
    <property type="entry name" value="ZnF_C2H2"/>
    <property type="match status" value="5"/>
</dbReference>
<evidence type="ECO:0000256" key="10">
    <source>
        <dbReference type="SAM" id="MobiDB-lite"/>
    </source>
</evidence>
<keyword evidence="5 9" id="KW-0863">Zinc-finger</keyword>
<feature type="region of interest" description="Disordered" evidence="10">
    <location>
        <begin position="165"/>
        <end position="233"/>
    </location>
</feature>
<reference evidence="13" key="1">
    <citation type="submission" date="2025-08" db="UniProtKB">
        <authorList>
            <consortium name="Ensembl"/>
        </authorList>
    </citation>
    <scope>IDENTIFICATION</scope>
</reference>
<dbReference type="Ensembl" id="ENSLLET00000033786.1">
    <property type="protein sequence ID" value="ENSLLEP00000032530.1"/>
    <property type="gene ID" value="ENSLLEG00000020573.1"/>
</dbReference>
<dbReference type="PANTHER" id="PTHR24390:SF159">
    <property type="entry name" value="GROWTH FACTOR INDEPENDENT 1 TRANSCRIPTIONAL REPRESSOR"/>
    <property type="match status" value="1"/>
</dbReference>
<dbReference type="CDD" id="cd07765">
    <property type="entry name" value="KRAB_A-box"/>
    <property type="match status" value="1"/>
</dbReference>
<dbReference type="Gene3D" id="6.10.140.140">
    <property type="match status" value="1"/>
</dbReference>
<dbReference type="Pfam" id="PF00096">
    <property type="entry name" value="zf-C2H2"/>
    <property type="match status" value="3"/>
</dbReference>
<dbReference type="Pfam" id="PF01352">
    <property type="entry name" value="KRAB"/>
    <property type="match status" value="1"/>
</dbReference>
<evidence type="ECO:0000313" key="14">
    <source>
        <dbReference type="Proteomes" id="UP000694569"/>
    </source>
</evidence>
<feature type="domain" description="KRAB" evidence="12">
    <location>
        <begin position="94"/>
        <end position="168"/>
    </location>
</feature>
<keyword evidence="14" id="KW-1185">Reference proteome</keyword>
<dbReference type="SUPFAM" id="SSF57667">
    <property type="entry name" value="beta-beta-alpha zinc fingers"/>
    <property type="match status" value="4"/>
</dbReference>
<dbReference type="GO" id="GO:0003700">
    <property type="term" value="F:DNA-binding transcription factor activity"/>
    <property type="evidence" value="ECO:0007669"/>
    <property type="project" value="TreeGrafter"/>
</dbReference>
<feature type="compositionally biased region" description="Basic and acidic residues" evidence="10">
    <location>
        <begin position="180"/>
        <end position="210"/>
    </location>
</feature>
<dbReference type="GO" id="GO:0000978">
    <property type="term" value="F:RNA polymerase II cis-regulatory region sequence-specific DNA binding"/>
    <property type="evidence" value="ECO:0007669"/>
    <property type="project" value="TreeGrafter"/>
</dbReference>
<dbReference type="Proteomes" id="UP000694569">
    <property type="component" value="Unplaced"/>
</dbReference>
<reference evidence="13" key="2">
    <citation type="submission" date="2025-09" db="UniProtKB">
        <authorList>
            <consortium name="Ensembl"/>
        </authorList>
    </citation>
    <scope>IDENTIFICATION</scope>
</reference>
<comment type="subcellular location">
    <subcellularLocation>
        <location evidence="1">Nucleus</location>
    </subcellularLocation>
</comment>
<dbReference type="FunFam" id="3.30.160.60:FF:002343">
    <property type="entry name" value="Zinc finger protein 33A"/>
    <property type="match status" value="3"/>
</dbReference>
<dbReference type="FunFam" id="3.30.160.60:FF:001158">
    <property type="entry name" value="zinc finger protein 22"/>
    <property type="match status" value="1"/>
</dbReference>
<feature type="domain" description="C2H2-type" evidence="11">
    <location>
        <begin position="339"/>
        <end position="366"/>
    </location>
</feature>
<evidence type="ECO:0000256" key="6">
    <source>
        <dbReference type="ARBA" id="ARBA00022833"/>
    </source>
</evidence>
<keyword evidence="3" id="KW-0479">Metal-binding</keyword>
<feature type="domain" description="C2H2-type" evidence="11">
    <location>
        <begin position="479"/>
        <end position="506"/>
    </location>
</feature>
<keyword evidence="8" id="KW-0539">Nucleus</keyword>
<proteinExistence type="inferred from homology"/>
<protein>
    <submittedName>
        <fullName evidence="13">Uncharacterized protein</fullName>
    </submittedName>
</protein>
<name>A0A8C5Q6M7_9ANUR</name>
<dbReference type="PROSITE" id="PS00028">
    <property type="entry name" value="ZINC_FINGER_C2H2_1"/>
    <property type="match status" value="5"/>
</dbReference>
<dbReference type="GO" id="GO:0008270">
    <property type="term" value="F:zinc ion binding"/>
    <property type="evidence" value="ECO:0007669"/>
    <property type="project" value="UniProtKB-KW"/>
</dbReference>
<dbReference type="SUPFAM" id="SSF109640">
    <property type="entry name" value="KRAB domain (Kruppel-associated box)"/>
    <property type="match status" value="1"/>
</dbReference>